<dbReference type="GO" id="GO:0050482">
    <property type="term" value="P:arachidonate secretion"/>
    <property type="evidence" value="ECO:0007669"/>
    <property type="project" value="InterPro"/>
</dbReference>
<dbReference type="GO" id="GO:0004623">
    <property type="term" value="F:phospholipase A2 activity"/>
    <property type="evidence" value="ECO:0007669"/>
    <property type="project" value="InterPro"/>
</dbReference>
<dbReference type="WBParaSite" id="sdigi.contig252.g6702.t1">
    <property type="protein sequence ID" value="sdigi.contig252.g6702.t1"/>
    <property type="gene ID" value="sdigi.contig252.g6702"/>
</dbReference>
<proteinExistence type="predicted"/>
<evidence type="ECO:0000313" key="2">
    <source>
        <dbReference type="WBParaSite" id="sdigi.contig252.g6702.t1"/>
    </source>
</evidence>
<dbReference type="InterPro" id="IPR053322">
    <property type="entry name" value="PLA2-like"/>
</dbReference>
<evidence type="ECO:0000313" key="1">
    <source>
        <dbReference type="Proteomes" id="UP000887581"/>
    </source>
</evidence>
<protein>
    <submittedName>
        <fullName evidence="2">Uncharacterized protein</fullName>
    </submittedName>
</protein>
<dbReference type="PANTHER" id="PTHR34228:SF3">
    <property type="entry name" value="PHOSPHOLIPASE A2-LIKE PROTEIN Y52B11A.8"/>
    <property type="match status" value="1"/>
</dbReference>
<sequence length="158" mass="17556">MQLVYGSPASAAQLDSILFDPSPLNQPIANISVVKTSVQHHEVHSTTNTANHDSGNGDKMETAWECGTDQLTKLVSESKIKRHCPRLRSPINQCCINHDYCYDKQFGKELCDDTFCNCLNTATINNPVCNKRDARSFCELVRAFGETAYMQAGRPLSD</sequence>
<dbReference type="Proteomes" id="UP000887581">
    <property type="component" value="Unplaced"/>
</dbReference>
<dbReference type="AlphaFoldDB" id="A0A915PML0"/>
<dbReference type="GO" id="GO:0006644">
    <property type="term" value="P:phospholipid metabolic process"/>
    <property type="evidence" value="ECO:0007669"/>
    <property type="project" value="InterPro"/>
</dbReference>
<organism evidence="1 2">
    <name type="scientific">Setaria digitata</name>
    <dbReference type="NCBI Taxonomy" id="48799"/>
    <lineage>
        <taxon>Eukaryota</taxon>
        <taxon>Metazoa</taxon>
        <taxon>Ecdysozoa</taxon>
        <taxon>Nematoda</taxon>
        <taxon>Chromadorea</taxon>
        <taxon>Rhabditida</taxon>
        <taxon>Spirurina</taxon>
        <taxon>Spiruromorpha</taxon>
        <taxon>Filarioidea</taxon>
        <taxon>Setariidae</taxon>
        <taxon>Setaria</taxon>
    </lineage>
</organism>
<dbReference type="SUPFAM" id="SSF48619">
    <property type="entry name" value="Phospholipase A2, PLA2"/>
    <property type="match status" value="1"/>
</dbReference>
<dbReference type="PANTHER" id="PTHR34228">
    <property type="entry name" value="PROTEIN CBG09474-RELATED"/>
    <property type="match status" value="1"/>
</dbReference>
<accession>A0A915PML0</accession>
<keyword evidence="1" id="KW-1185">Reference proteome</keyword>
<reference evidence="2" key="1">
    <citation type="submission" date="2022-11" db="UniProtKB">
        <authorList>
            <consortium name="WormBaseParasite"/>
        </authorList>
    </citation>
    <scope>IDENTIFICATION</scope>
</reference>
<name>A0A915PML0_9BILA</name>
<dbReference type="InterPro" id="IPR036444">
    <property type="entry name" value="PLipase_A2_dom_sf"/>
</dbReference>